<keyword evidence="2" id="KW-1185">Reference proteome</keyword>
<dbReference type="PROSITE" id="PS51318">
    <property type="entry name" value="TAT"/>
    <property type="match status" value="1"/>
</dbReference>
<reference evidence="1" key="1">
    <citation type="submission" date="2022-10" db="EMBL/GenBank/DDBJ databases">
        <title>Characterization and whole genome sequencing of a new Roseateles species, isolated from fresh water.</title>
        <authorList>
            <person name="Guliayeva D.Y."/>
            <person name="Akhremchuk A.E."/>
            <person name="Sikolenko M.A."/>
            <person name="Valentovich L.N."/>
            <person name="Sidarenka A.V."/>
        </authorList>
    </citation>
    <scope>NUCLEOTIDE SEQUENCE</scope>
    <source>
        <strain evidence="1">BIM B-1768</strain>
    </source>
</reference>
<dbReference type="Proteomes" id="UP001064933">
    <property type="component" value="Chromosome"/>
</dbReference>
<sequence length="486" mass="52127">MHHIDPKKLARRAFLQRASQMAALGTAMPLGLTFAAMGDAAAQSSGNDDYKALVCLFLFGGNDDPHTFVPHDLASYLKYSAIRGGSGEAGGGIALRRSDQASTVMTVDQVANGRVYAMNPLMRDLWTLQNEGKVALQQNVGPLIVPLTRAQYFDDPKKFPRPGNLFSHDSQVATWSSFEPTGREAGWVGRIGDLMMAQNPTSFFTTVSVSGSMTMISGRSARTLNVGNGVNAAPIHGLSSNGPMLFGSSSVTAALEQMAKQARTHVLENDLTSLNKRASDAVEQLNKVYVRSNPAPSTLTASGMRKRLGSVARMIAARSSTSARRQVFFVLLGGFDVHDNLLVRQAALLRDVNAGVFAFHRHMEQLGLGDKVTLFTASDFGRTMASNGDGTDHGWGGNHMIVGGAVKGKERYYGKTPVISVSDVATGDGFDGHVGRGRLLPTTSVEQYAATLAKWFGVPASQIPEILPNLRNFGGTDYPIDLGFMR</sequence>
<protein>
    <submittedName>
        <fullName evidence="1">DUF1501 domain-containing protein</fullName>
    </submittedName>
</protein>
<name>A0ABY6B6F1_9BURK</name>
<dbReference type="RefSeq" id="WP_261760155.1">
    <property type="nucleotide sequence ID" value="NZ_CP104562.2"/>
</dbReference>
<evidence type="ECO:0000313" key="1">
    <source>
        <dbReference type="EMBL" id="UXH80336.1"/>
    </source>
</evidence>
<gene>
    <name evidence="1" type="ORF">N4261_10855</name>
</gene>
<organism evidence="1 2">
    <name type="scientific">Roseateles amylovorans</name>
    <dbReference type="NCBI Taxonomy" id="2978473"/>
    <lineage>
        <taxon>Bacteria</taxon>
        <taxon>Pseudomonadati</taxon>
        <taxon>Pseudomonadota</taxon>
        <taxon>Betaproteobacteria</taxon>
        <taxon>Burkholderiales</taxon>
        <taxon>Sphaerotilaceae</taxon>
        <taxon>Roseateles</taxon>
    </lineage>
</organism>
<dbReference type="InterPro" id="IPR006311">
    <property type="entry name" value="TAT_signal"/>
</dbReference>
<dbReference type="InterPro" id="IPR010869">
    <property type="entry name" value="DUF1501"/>
</dbReference>
<dbReference type="PANTHER" id="PTHR43737:SF1">
    <property type="entry name" value="DUF1501 DOMAIN-CONTAINING PROTEIN"/>
    <property type="match status" value="1"/>
</dbReference>
<dbReference type="Pfam" id="PF07394">
    <property type="entry name" value="DUF1501"/>
    <property type="match status" value="1"/>
</dbReference>
<proteinExistence type="predicted"/>
<dbReference type="PANTHER" id="PTHR43737">
    <property type="entry name" value="BLL7424 PROTEIN"/>
    <property type="match status" value="1"/>
</dbReference>
<evidence type="ECO:0000313" key="2">
    <source>
        <dbReference type="Proteomes" id="UP001064933"/>
    </source>
</evidence>
<dbReference type="EMBL" id="CP104562">
    <property type="protein sequence ID" value="UXH80336.1"/>
    <property type="molecule type" value="Genomic_DNA"/>
</dbReference>
<accession>A0ABY6B6F1</accession>